<dbReference type="Gene3D" id="1.20.1440.20">
    <property type="entry name" value="LemA-like domain"/>
    <property type="match status" value="1"/>
</dbReference>
<gene>
    <name evidence="6" type="ORF">MBEBAB_0195</name>
</gene>
<dbReference type="Pfam" id="PF04011">
    <property type="entry name" value="LemA"/>
    <property type="match status" value="1"/>
</dbReference>
<dbReference type="RefSeq" id="WP_021696041.1">
    <property type="nucleotide sequence ID" value="NZ_BATC01000002.1"/>
</dbReference>
<evidence type="ECO:0000313" key="6">
    <source>
        <dbReference type="EMBL" id="GAD57945.1"/>
    </source>
</evidence>
<protein>
    <submittedName>
        <fullName evidence="6">LemA protein</fullName>
    </submittedName>
</protein>
<comment type="caution">
    <text evidence="6">The sequence shown here is derived from an EMBL/GenBank/DDBJ whole genome shotgun (WGS) entry which is preliminary data.</text>
</comment>
<dbReference type="OrthoDB" id="9804152at2"/>
<evidence type="ECO:0000256" key="3">
    <source>
        <dbReference type="ARBA" id="ARBA00022692"/>
    </source>
</evidence>
<dbReference type="InterPro" id="IPR023353">
    <property type="entry name" value="LemA-like_dom_sf"/>
</dbReference>
<proteinExistence type="inferred from homology"/>
<evidence type="ECO:0000256" key="5">
    <source>
        <dbReference type="ARBA" id="ARBA00023136"/>
    </source>
</evidence>
<reference evidence="7" key="1">
    <citation type="journal article" date="2013" name="Genome Announc.">
        <title>Draft Genome Sequence of the Dimorphic Prosthecate Bacterium Brevundimonas abyssalis TAR-001T.</title>
        <authorList>
            <person name="Tsubouchi T."/>
            <person name="Nishi S."/>
            <person name="Usui K."/>
            <person name="Shimane Y."/>
            <person name="Takaki Y."/>
            <person name="Maruyama T."/>
            <person name="Hatada Y."/>
        </authorList>
    </citation>
    <scope>NUCLEOTIDE SEQUENCE [LARGE SCALE GENOMIC DNA]</scope>
    <source>
        <strain evidence="7">TAR-001</strain>
    </source>
</reference>
<dbReference type="Proteomes" id="UP000016569">
    <property type="component" value="Unassembled WGS sequence"/>
</dbReference>
<keyword evidence="4" id="KW-1133">Transmembrane helix</keyword>
<dbReference type="PANTHER" id="PTHR34478">
    <property type="entry name" value="PROTEIN LEMA"/>
    <property type="match status" value="1"/>
</dbReference>
<evidence type="ECO:0000256" key="2">
    <source>
        <dbReference type="ARBA" id="ARBA00008854"/>
    </source>
</evidence>
<dbReference type="InterPro" id="IPR007156">
    <property type="entry name" value="MamQ_LemA"/>
</dbReference>
<sequence>MVTWIIIGVVVVVLLFLVVGAYNKLVALDQAADQSFADIDVQLRQRQDLIPNLVEAVKGYASHERGTLEAVTQARAAAQSAGSVNEKVQAENMLTAALGRLFAVAEAYPDLKASTNFLQLQNELSDIENKLAAARRFFNNAVAEFNAVRRQFPTILFAAVVGFASDKPFFDLGESDRAAMNAAPPQVKF</sequence>
<dbReference type="GO" id="GO:0016020">
    <property type="term" value="C:membrane"/>
    <property type="evidence" value="ECO:0007669"/>
    <property type="project" value="UniProtKB-SubCell"/>
</dbReference>
<organism evidence="6 7">
    <name type="scientific">Brevundimonas abyssalis TAR-001</name>
    <dbReference type="NCBI Taxonomy" id="1391729"/>
    <lineage>
        <taxon>Bacteria</taxon>
        <taxon>Pseudomonadati</taxon>
        <taxon>Pseudomonadota</taxon>
        <taxon>Alphaproteobacteria</taxon>
        <taxon>Caulobacterales</taxon>
        <taxon>Caulobacteraceae</taxon>
        <taxon>Brevundimonas</taxon>
    </lineage>
</organism>
<dbReference type="EMBL" id="BATC01000002">
    <property type="protein sequence ID" value="GAD57945.1"/>
    <property type="molecule type" value="Genomic_DNA"/>
</dbReference>
<keyword evidence="5" id="KW-0472">Membrane</keyword>
<dbReference type="PANTHER" id="PTHR34478:SF1">
    <property type="entry name" value="PROTEIN LEMA"/>
    <property type="match status" value="1"/>
</dbReference>
<name>A0A8E0NAQ4_9CAUL</name>
<keyword evidence="7" id="KW-1185">Reference proteome</keyword>
<evidence type="ECO:0000256" key="1">
    <source>
        <dbReference type="ARBA" id="ARBA00004167"/>
    </source>
</evidence>
<evidence type="ECO:0000256" key="4">
    <source>
        <dbReference type="ARBA" id="ARBA00022989"/>
    </source>
</evidence>
<keyword evidence="3" id="KW-0812">Transmembrane</keyword>
<comment type="similarity">
    <text evidence="2">Belongs to the LemA family.</text>
</comment>
<dbReference type="AlphaFoldDB" id="A0A8E0NAQ4"/>
<dbReference type="SUPFAM" id="SSF140478">
    <property type="entry name" value="LemA-like"/>
    <property type="match status" value="1"/>
</dbReference>
<comment type="subcellular location">
    <subcellularLocation>
        <location evidence="1">Membrane</location>
        <topology evidence="1">Single-pass membrane protein</topology>
    </subcellularLocation>
</comment>
<accession>A0A8E0NAQ4</accession>
<evidence type="ECO:0000313" key="7">
    <source>
        <dbReference type="Proteomes" id="UP000016569"/>
    </source>
</evidence>